<dbReference type="InterPro" id="IPR050437">
    <property type="entry name" value="Ribos_protein_bS1-like"/>
</dbReference>
<accession>A0A143PB22</accession>
<evidence type="ECO:0000256" key="1">
    <source>
        <dbReference type="ARBA" id="ARBA00025604"/>
    </source>
</evidence>
<evidence type="ECO:0000259" key="3">
    <source>
        <dbReference type="PROSITE" id="PS50126"/>
    </source>
</evidence>
<dbReference type="PANTHER" id="PTHR10724:SF10">
    <property type="entry name" value="S1 RNA-BINDING DOMAIN-CONTAINING PROTEIN 1"/>
    <property type="match status" value="1"/>
</dbReference>
<reference evidence="4 7" key="2">
    <citation type="submission" date="2021-01" db="EMBL/GenBank/DDBJ databases">
        <title>FDA dAtabase for Regulatory Grade micrObial Sequences (FDA-ARGOS): Supporting development and validation of Infectious Disease Dx tests.</title>
        <authorList>
            <person name="Sproer C."/>
            <person name="Gronow S."/>
            <person name="Severitt S."/>
            <person name="Schroder I."/>
            <person name="Tallon L."/>
            <person name="Sadzewicz L."/>
            <person name="Zhao X."/>
            <person name="Boylan J."/>
            <person name="Ott S."/>
            <person name="Bowen H."/>
            <person name="Vavikolanu K."/>
            <person name="Mehta A."/>
            <person name="Aluvathingal J."/>
            <person name="Nadendla S."/>
            <person name="Lowell S."/>
            <person name="Myers T."/>
            <person name="Yan Y."/>
            <person name="Sichtig H."/>
        </authorList>
    </citation>
    <scope>NUCLEOTIDE SEQUENCE [LARGE SCALE GENOMIC DNA]</scope>
    <source>
        <strain evidence="4 7">FDAARGOS_1148</strain>
    </source>
</reference>
<dbReference type="GO" id="GO:0003735">
    <property type="term" value="F:structural constituent of ribosome"/>
    <property type="evidence" value="ECO:0007669"/>
    <property type="project" value="TreeGrafter"/>
</dbReference>
<organism evidence="5 6">
    <name type="scientific">Staphylococcus condimenti</name>
    <dbReference type="NCBI Taxonomy" id="70255"/>
    <lineage>
        <taxon>Bacteria</taxon>
        <taxon>Bacillati</taxon>
        <taxon>Bacillota</taxon>
        <taxon>Bacilli</taxon>
        <taxon>Bacillales</taxon>
        <taxon>Staphylococcaceae</taxon>
        <taxon>Staphylococcus</taxon>
    </lineage>
</organism>
<dbReference type="AlphaFoldDB" id="A0A143PB22"/>
<feature type="domain" description="S1 motif" evidence="3">
    <location>
        <begin position="6"/>
        <end position="74"/>
    </location>
</feature>
<dbReference type="InterPro" id="IPR012340">
    <property type="entry name" value="NA-bd_OB-fold"/>
</dbReference>
<evidence type="ECO:0000313" key="6">
    <source>
        <dbReference type="Proteomes" id="UP000293854"/>
    </source>
</evidence>
<keyword evidence="7" id="KW-1185">Reference proteome</keyword>
<protein>
    <submittedName>
        <fullName evidence="5">RNA-binding protein S1</fullName>
    </submittedName>
</protein>
<dbReference type="Gene3D" id="2.40.50.140">
    <property type="entry name" value="Nucleic acid-binding proteins"/>
    <property type="match status" value="1"/>
</dbReference>
<dbReference type="GO" id="GO:0006412">
    <property type="term" value="P:translation"/>
    <property type="evidence" value="ECO:0007669"/>
    <property type="project" value="TreeGrafter"/>
</dbReference>
<evidence type="ECO:0000313" key="5">
    <source>
        <dbReference type="EMBL" id="RZI03810.1"/>
    </source>
</evidence>
<dbReference type="GeneID" id="93727600"/>
<dbReference type="CDD" id="cd05692">
    <property type="entry name" value="S1_RPS1_repeat_hs4"/>
    <property type="match status" value="1"/>
</dbReference>
<name>A0A143PB22_9STAP</name>
<proteinExistence type="predicted"/>
<dbReference type="Proteomes" id="UP000595942">
    <property type="component" value="Chromosome"/>
</dbReference>
<dbReference type="SMART" id="SM00316">
    <property type="entry name" value="S1"/>
    <property type="match status" value="1"/>
</dbReference>
<reference evidence="5 6" key="1">
    <citation type="submission" date="2018-11" db="EMBL/GenBank/DDBJ databases">
        <title>Genomic profiling of Staphylococcus species from a Poultry farm system in KwaZulu-Natal, South Africa.</title>
        <authorList>
            <person name="Amoako D.G."/>
            <person name="Somboro A.M."/>
            <person name="Abia A.L.K."/>
            <person name="Bester L.A."/>
            <person name="Essack S.Y."/>
        </authorList>
    </citation>
    <scope>NUCLEOTIDE SEQUENCE [LARGE SCALE GENOMIC DNA]</scope>
    <source>
        <strain evidence="5 6">SA11</strain>
    </source>
</reference>
<dbReference type="PANTHER" id="PTHR10724">
    <property type="entry name" value="30S RIBOSOMAL PROTEIN S1"/>
    <property type="match status" value="1"/>
</dbReference>
<dbReference type="InterPro" id="IPR003029">
    <property type="entry name" value="S1_domain"/>
</dbReference>
<comment type="function">
    <text evidence="1">Binds mRNA; thus facilitating recognition of the initiation point. It is needed to translate mRNA with a short Shine-Dalgarno (SD) purine-rich sequence.</text>
</comment>
<dbReference type="Proteomes" id="UP000293854">
    <property type="component" value="Unassembled WGS sequence"/>
</dbReference>
<dbReference type="RefSeq" id="WP_012664187.1">
    <property type="nucleotide sequence ID" value="NZ_CP015114.1"/>
</dbReference>
<dbReference type="EMBL" id="CP068073">
    <property type="protein sequence ID" value="QQS82521.1"/>
    <property type="molecule type" value="Genomic_DNA"/>
</dbReference>
<dbReference type="SUPFAM" id="SSF50249">
    <property type="entry name" value="Nucleic acid-binding proteins"/>
    <property type="match status" value="1"/>
</dbReference>
<sequence>MSIEVGSKLKGKVTGIKKFGAFVELPEGKSGLVHISEVADKYVENVEEHLSVGDEVEVKVLSIADDGKISLSIKKAKDRPKRQHHRGGNNHHGKPAQSKPEDFEKKLSNFLKDSEEKMTSIKRQTESRRGGRGSRR</sequence>
<evidence type="ECO:0000313" key="4">
    <source>
        <dbReference type="EMBL" id="QQS82521.1"/>
    </source>
</evidence>
<dbReference type="EMBL" id="RQTE01000046">
    <property type="protein sequence ID" value="RZI03810.1"/>
    <property type="molecule type" value="Genomic_DNA"/>
</dbReference>
<evidence type="ECO:0000256" key="2">
    <source>
        <dbReference type="SAM" id="MobiDB-lite"/>
    </source>
</evidence>
<dbReference type="GO" id="GO:0003729">
    <property type="term" value="F:mRNA binding"/>
    <property type="evidence" value="ECO:0007669"/>
    <property type="project" value="TreeGrafter"/>
</dbReference>
<dbReference type="Pfam" id="PF00575">
    <property type="entry name" value="S1"/>
    <property type="match status" value="1"/>
</dbReference>
<gene>
    <name evidence="5" type="ORF">EIG99_02390</name>
    <name evidence="4" type="ORF">I6J05_11580</name>
</gene>
<evidence type="ECO:0000313" key="7">
    <source>
        <dbReference type="Proteomes" id="UP000595942"/>
    </source>
</evidence>
<dbReference type="KEGG" id="scv:A4G25_06950"/>
<dbReference type="PROSITE" id="PS50126">
    <property type="entry name" value="S1"/>
    <property type="match status" value="1"/>
</dbReference>
<dbReference type="NCBIfam" id="NF006363">
    <property type="entry name" value="PRK08582.1"/>
    <property type="match status" value="1"/>
</dbReference>
<feature type="compositionally biased region" description="Basic and acidic residues" evidence="2">
    <location>
        <begin position="99"/>
        <end position="129"/>
    </location>
</feature>
<feature type="region of interest" description="Disordered" evidence="2">
    <location>
        <begin position="72"/>
        <end position="136"/>
    </location>
</feature>
<dbReference type="OrthoDB" id="9810507at2"/>
<dbReference type="FunFam" id="2.40.50.140:FF:000059">
    <property type="entry name" value="S1 RNA binding protein"/>
    <property type="match status" value="1"/>
</dbReference>
<feature type="compositionally biased region" description="Basic residues" evidence="2">
    <location>
        <begin position="74"/>
        <end position="94"/>
    </location>
</feature>